<dbReference type="Pfam" id="PF00646">
    <property type="entry name" value="F-box"/>
    <property type="match status" value="1"/>
</dbReference>
<reference evidence="3" key="1">
    <citation type="submission" date="2024-06" db="EMBL/GenBank/DDBJ databases">
        <authorList>
            <person name="Ryan C."/>
        </authorList>
    </citation>
    <scope>NUCLEOTIDE SEQUENCE [LARGE SCALE GENOMIC DNA]</scope>
</reference>
<dbReference type="AlphaFoldDB" id="A0ABC9B369"/>
<dbReference type="InterPro" id="IPR001810">
    <property type="entry name" value="F-box_dom"/>
</dbReference>
<dbReference type="InterPro" id="IPR036047">
    <property type="entry name" value="F-box-like_dom_sf"/>
</dbReference>
<feature type="domain" description="F-box" evidence="1">
    <location>
        <begin position="16"/>
        <end position="54"/>
    </location>
</feature>
<dbReference type="EMBL" id="OZ075134">
    <property type="protein sequence ID" value="CAL4991293.1"/>
    <property type="molecule type" value="Genomic_DNA"/>
</dbReference>
<name>A0ABC9B369_9POAL</name>
<protein>
    <recommendedName>
        <fullName evidence="1">F-box domain-containing protein</fullName>
    </recommendedName>
</protein>
<keyword evidence="3" id="KW-1185">Reference proteome</keyword>
<gene>
    <name evidence="2" type="ORF">URODEC1_LOCUS60602</name>
</gene>
<dbReference type="PANTHER" id="PTHR32133:SF266">
    <property type="entry name" value="F-BOX DOMAIN-CONTAINING PROTEIN"/>
    <property type="match status" value="1"/>
</dbReference>
<dbReference type="Gene3D" id="1.20.1280.50">
    <property type="match status" value="1"/>
</dbReference>
<evidence type="ECO:0000313" key="3">
    <source>
        <dbReference type="Proteomes" id="UP001497457"/>
    </source>
</evidence>
<dbReference type="PANTHER" id="PTHR32133">
    <property type="entry name" value="OS07G0120400 PROTEIN"/>
    <property type="match status" value="1"/>
</dbReference>
<proteinExistence type="predicted"/>
<organism evidence="2 3">
    <name type="scientific">Urochloa decumbens</name>
    <dbReference type="NCBI Taxonomy" id="240449"/>
    <lineage>
        <taxon>Eukaryota</taxon>
        <taxon>Viridiplantae</taxon>
        <taxon>Streptophyta</taxon>
        <taxon>Embryophyta</taxon>
        <taxon>Tracheophyta</taxon>
        <taxon>Spermatophyta</taxon>
        <taxon>Magnoliopsida</taxon>
        <taxon>Liliopsida</taxon>
        <taxon>Poales</taxon>
        <taxon>Poaceae</taxon>
        <taxon>PACMAD clade</taxon>
        <taxon>Panicoideae</taxon>
        <taxon>Panicodae</taxon>
        <taxon>Paniceae</taxon>
        <taxon>Melinidinae</taxon>
        <taxon>Urochloa</taxon>
    </lineage>
</organism>
<dbReference type="Proteomes" id="UP001497457">
    <property type="component" value="Chromosome 24b"/>
</dbReference>
<dbReference type="SUPFAM" id="SSF81383">
    <property type="entry name" value="F-box domain"/>
    <property type="match status" value="1"/>
</dbReference>
<accession>A0ABC9B369</accession>
<evidence type="ECO:0000259" key="1">
    <source>
        <dbReference type="Pfam" id="PF00646"/>
    </source>
</evidence>
<reference evidence="2 3" key="2">
    <citation type="submission" date="2024-10" db="EMBL/GenBank/DDBJ databases">
        <authorList>
            <person name="Ryan C."/>
        </authorList>
    </citation>
    <scope>NUCLEOTIDE SEQUENCE [LARGE SCALE GENOMIC DNA]</scope>
</reference>
<evidence type="ECO:0000313" key="2">
    <source>
        <dbReference type="EMBL" id="CAL4991293.1"/>
    </source>
</evidence>
<sequence>MSDQTTGRHSSVLDNDDLLGEILLRVPPQPSSLPRVSLVCKHWRRVVSDPWFLRRFCAHHMKAPLLGFFEDRLQRYRQGKMLNDFVFNPILEPPDCIPPQRFSLGPALASMGPVNRLLMLGCRHGRVILTDMSSSSTSGSTVFVCDPITGNHERLVVPEEFSSLGDFMNGTVFCGASERGHVHGACHSSPFKVILVYMSRNDCRPIACVYSSETRTWGNTIRHGDHQCKIIDISSTLIAHSLYWKSLYSRDEDHVERFVPKPGLLKFDLDRQSLVVLKGPPIGYFGRSKIIKTVDEGVGIATLSNGTMQLRVWHSNVNCHDVATWVLFKTVDLYSIFGLQKHESMGGGILAYDEDGGILFLCVDYSLFLLQLDTMQFKRHHSMERRGFGTATAGVGMMEMIFRMIRKMISWV</sequence>